<protein>
    <recommendedName>
        <fullName evidence="4">Transmembrane protein</fullName>
    </recommendedName>
</protein>
<feature type="transmembrane region" description="Helical" evidence="1">
    <location>
        <begin position="221"/>
        <end position="241"/>
    </location>
</feature>
<evidence type="ECO:0000313" key="2">
    <source>
        <dbReference type="EMBL" id="KAG2386848.1"/>
    </source>
</evidence>
<sequence length="410" mass="47610">MSSWFVFENFDILMETPQVFAERIRVARNHIQKRKQSSDYLNMNDFDIIPLFPLNFWIYNSTTTPTNFNLEDELSNLLLSDLVANTTLQNLTCTHSIVHDSRVIERMHGVMDFTPKQLSWSFQFMNLTFNPSYNYTFLYRVLQKYQTDYSTLNGNVTLSTSQIDTLLWPSSCHYCLTTGCTAENWRYNDSLDFVIFCLGFVFYTCLFVTRAFKSPVIYRKYGIVFVGPVLIMGTYLSMVNAFNNTCLELGVMFTVYLAMLLNTIYLFTILRYFYLRSLYEIVKRVKYPRFFKFLASDTIGFVVTLILPIPLCLIFVTPVAVIFPNYESIPYNTAINITIALSCGLSCIAGVVFVSYEMVKNRKAILKFGFLRFLIFEDPFYFRVDLISMAVVLILLILLAVIFLIEPKSL</sequence>
<evidence type="ECO:0000256" key="1">
    <source>
        <dbReference type="SAM" id="Phobius"/>
    </source>
</evidence>
<dbReference type="Proteomes" id="UP000816034">
    <property type="component" value="Unassembled WGS sequence"/>
</dbReference>
<name>A0AA88GVW0_NAELO</name>
<reference evidence="2 3" key="1">
    <citation type="journal article" date="2018" name="BMC Genomics">
        <title>The genome of Naegleria lovaniensis, the basis for a comparative approach to unravel pathogenicity factors of the human pathogenic amoeba N. fowleri.</title>
        <authorList>
            <person name="Liechti N."/>
            <person name="Schurch N."/>
            <person name="Bruggmann R."/>
            <person name="Wittwer M."/>
        </authorList>
    </citation>
    <scope>NUCLEOTIDE SEQUENCE [LARGE SCALE GENOMIC DNA]</scope>
    <source>
        <strain evidence="2 3">ATCC 30569</strain>
    </source>
</reference>
<dbReference type="EMBL" id="PYSW02000014">
    <property type="protein sequence ID" value="KAG2386848.1"/>
    <property type="molecule type" value="Genomic_DNA"/>
</dbReference>
<feature type="transmembrane region" description="Helical" evidence="1">
    <location>
        <begin position="294"/>
        <end position="323"/>
    </location>
</feature>
<comment type="caution">
    <text evidence="2">The sequence shown here is derived from an EMBL/GenBank/DDBJ whole genome shotgun (WGS) entry which is preliminary data.</text>
</comment>
<evidence type="ECO:0000313" key="3">
    <source>
        <dbReference type="Proteomes" id="UP000816034"/>
    </source>
</evidence>
<keyword evidence="1" id="KW-0812">Transmembrane</keyword>
<dbReference type="AlphaFoldDB" id="A0AA88GVW0"/>
<dbReference type="GeneID" id="68094339"/>
<organism evidence="2 3">
    <name type="scientific">Naegleria lovaniensis</name>
    <name type="common">Amoeba</name>
    <dbReference type="NCBI Taxonomy" id="51637"/>
    <lineage>
        <taxon>Eukaryota</taxon>
        <taxon>Discoba</taxon>
        <taxon>Heterolobosea</taxon>
        <taxon>Tetramitia</taxon>
        <taxon>Eutetramitia</taxon>
        <taxon>Vahlkampfiidae</taxon>
        <taxon>Naegleria</taxon>
    </lineage>
</organism>
<proteinExistence type="predicted"/>
<feature type="transmembrane region" description="Helical" evidence="1">
    <location>
        <begin position="190"/>
        <end position="209"/>
    </location>
</feature>
<feature type="transmembrane region" description="Helical" evidence="1">
    <location>
        <begin position="335"/>
        <end position="359"/>
    </location>
</feature>
<feature type="transmembrane region" description="Helical" evidence="1">
    <location>
        <begin position="253"/>
        <end position="274"/>
    </location>
</feature>
<keyword evidence="1" id="KW-0472">Membrane</keyword>
<dbReference type="RefSeq" id="XP_044550840.1">
    <property type="nucleotide sequence ID" value="XM_044691239.1"/>
</dbReference>
<feature type="transmembrane region" description="Helical" evidence="1">
    <location>
        <begin position="380"/>
        <end position="405"/>
    </location>
</feature>
<accession>A0AA88GVW0</accession>
<gene>
    <name evidence="2" type="ORF">C9374_001883</name>
</gene>
<keyword evidence="1" id="KW-1133">Transmembrane helix</keyword>
<keyword evidence="3" id="KW-1185">Reference proteome</keyword>
<evidence type="ECO:0008006" key="4">
    <source>
        <dbReference type="Google" id="ProtNLM"/>
    </source>
</evidence>